<keyword evidence="4" id="KW-0949">S-adenosyl-L-methionine</keyword>
<evidence type="ECO:0000256" key="3">
    <source>
        <dbReference type="ARBA" id="ARBA00022679"/>
    </source>
</evidence>
<dbReference type="GO" id="GO:0009234">
    <property type="term" value="P:menaquinone biosynthetic process"/>
    <property type="evidence" value="ECO:0007669"/>
    <property type="project" value="UniProtKB-KW"/>
</dbReference>
<evidence type="ECO:0000256" key="1">
    <source>
        <dbReference type="ARBA" id="ARBA00022428"/>
    </source>
</evidence>
<dbReference type="Pfam" id="PF01209">
    <property type="entry name" value="Ubie_methyltran"/>
    <property type="match status" value="1"/>
</dbReference>
<dbReference type="PROSITE" id="PS51608">
    <property type="entry name" value="SAM_MT_UBIE"/>
    <property type="match status" value="1"/>
</dbReference>
<keyword evidence="2 5" id="KW-0489">Methyltransferase</keyword>
<keyword evidence="1" id="KW-0474">Menaquinone biosynthesis</keyword>
<dbReference type="AlphaFoldDB" id="A0A833H1E6"/>
<evidence type="ECO:0000313" key="6">
    <source>
        <dbReference type="Proteomes" id="UP000460298"/>
    </source>
</evidence>
<evidence type="ECO:0000313" key="5">
    <source>
        <dbReference type="EMBL" id="KAB2932347.1"/>
    </source>
</evidence>
<dbReference type="Proteomes" id="UP000460298">
    <property type="component" value="Unassembled WGS sequence"/>
</dbReference>
<dbReference type="PANTHER" id="PTHR43591:SF24">
    <property type="entry name" value="2-METHOXY-6-POLYPRENYL-1,4-BENZOQUINOL METHYLASE, MITOCHONDRIAL"/>
    <property type="match status" value="1"/>
</dbReference>
<dbReference type="GO" id="GO:0008168">
    <property type="term" value="F:methyltransferase activity"/>
    <property type="evidence" value="ECO:0007669"/>
    <property type="project" value="UniProtKB-KW"/>
</dbReference>
<dbReference type="InterPro" id="IPR004033">
    <property type="entry name" value="UbiE/COQ5_MeTrFase"/>
</dbReference>
<accession>A0A833H1E6</accession>
<dbReference type="GO" id="GO:0032259">
    <property type="term" value="P:methylation"/>
    <property type="evidence" value="ECO:0007669"/>
    <property type="project" value="UniProtKB-KW"/>
</dbReference>
<name>A0A833H1E6_9LEPT</name>
<sequence length="237" mass="27105">MNQQYNPDFVRELFDRMSSSYERVNYITSFGFSARWRRQMAEMIPQSNRPLKIIDLLTGMGESWSAIMNRFPNAELTALDFSTGMLVAARAKNARRFQNRVIITQRDALQSDIPSSSFDIITCSFGLKTFSKDQVRRLAEETYRILKPGGRFSFIEISGPPNRLLYSLYAFYLGRVIPLFGRLLLGNPVEYRMLWKYTLAFGSVSEAADVFSEIGFTVEKRSFFFGCATGFAGMKPS</sequence>
<proteinExistence type="predicted"/>
<dbReference type="PANTHER" id="PTHR43591">
    <property type="entry name" value="METHYLTRANSFERASE"/>
    <property type="match status" value="1"/>
</dbReference>
<evidence type="ECO:0000256" key="2">
    <source>
        <dbReference type="ARBA" id="ARBA00022603"/>
    </source>
</evidence>
<dbReference type="EMBL" id="WBUI01000009">
    <property type="protein sequence ID" value="KAB2932347.1"/>
    <property type="molecule type" value="Genomic_DNA"/>
</dbReference>
<organism evidence="5 6">
    <name type="scientific">Leptonema illini</name>
    <dbReference type="NCBI Taxonomy" id="183"/>
    <lineage>
        <taxon>Bacteria</taxon>
        <taxon>Pseudomonadati</taxon>
        <taxon>Spirochaetota</taxon>
        <taxon>Spirochaetia</taxon>
        <taxon>Leptospirales</taxon>
        <taxon>Leptospiraceae</taxon>
        <taxon>Leptonema</taxon>
    </lineage>
</organism>
<gene>
    <name evidence="5" type="ORF">F9K24_10490</name>
</gene>
<dbReference type="InterPro" id="IPR029063">
    <property type="entry name" value="SAM-dependent_MTases_sf"/>
</dbReference>
<dbReference type="CDD" id="cd02440">
    <property type="entry name" value="AdoMet_MTases"/>
    <property type="match status" value="1"/>
</dbReference>
<evidence type="ECO:0000256" key="4">
    <source>
        <dbReference type="ARBA" id="ARBA00022691"/>
    </source>
</evidence>
<dbReference type="SUPFAM" id="SSF53335">
    <property type="entry name" value="S-adenosyl-L-methionine-dependent methyltransferases"/>
    <property type="match status" value="1"/>
</dbReference>
<comment type="caution">
    <text evidence="5">The sequence shown here is derived from an EMBL/GenBank/DDBJ whole genome shotgun (WGS) entry which is preliminary data.</text>
</comment>
<protein>
    <submittedName>
        <fullName evidence="5">Methyltransferase domain-containing protein</fullName>
    </submittedName>
</protein>
<reference evidence="5 6" key="1">
    <citation type="submission" date="2019-10" db="EMBL/GenBank/DDBJ databases">
        <title>Extracellular Electron Transfer in a Candidatus Methanoperedens spp. Enrichment Culture.</title>
        <authorList>
            <person name="Berger S."/>
            <person name="Rangel Shaw D."/>
            <person name="Berben T."/>
            <person name="In 'T Zandt M."/>
            <person name="Frank J."/>
            <person name="Reimann J."/>
            <person name="Jetten M.S.M."/>
            <person name="Welte C.U."/>
        </authorList>
    </citation>
    <scope>NUCLEOTIDE SEQUENCE [LARGE SCALE GENOMIC DNA]</scope>
    <source>
        <strain evidence="5">SB12</strain>
    </source>
</reference>
<keyword evidence="3 5" id="KW-0808">Transferase</keyword>
<dbReference type="Gene3D" id="3.40.50.150">
    <property type="entry name" value="Vaccinia Virus protein VP39"/>
    <property type="match status" value="1"/>
</dbReference>